<dbReference type="OrthoDB" id="7187254at2"/>
<evidence type="ECO:0008006" key="4">
    <source>
        <dbReference type="Google" id="ProtNLM"/>
    </source>
</evidence>
<evidence type="ECO:0000256" key="1">
    <source>
        <dbReference type="SAM" id="Phobius"/>
    </source>
</evidence>
<dbReference type="AlphaFoldDB" id="A0A3N2RAC1"/>
<keyword evidence="1" id="KW-0812">Transmembrane</keyword>
<proteinExistence type="predicted"/>
<feature type="transmembrane region" description="Helical" evidence="1">
    <location>
        <begin position="94"/>
        <end position="114"/>
    </location>
</feature>
<organism evidence="2 3">
    <name type="scientific">Histidinibacterium lentulum</name>
    <dbReference type="NCBI Taxonomy" id="2480588"/>
    <lineage>
        <taxon>Bacteria</taxon>
        <taxon>Pseudomonadati</taxon>
        <taxon>Pseudomonadota</taxon>
        <taxon>Alphaproteobacteria</taxon>
        <taxon>Rhodobacterales</taxon>
        <taxon>Paracoccaceae</taxon>
        <taxon>Histidinibacterium</taxon>
    </lineage>
</organism>
<comment type="caution">
    <text evidence="2">The sequence shown here is derived from an EMBL/GenBank/DDBJ whole genome shotgun (WGS) entry which is preliminary data.</text>
</comment>
<name>A0A3N2RAC1_9RHOB</name>
<sequence>MSDNRNGGPDLESDLEADLLAALESRPDADRTWAAVDHLLRRPERAAGLLEDARNTAALRRALSLAETPSPARLVDEARRLQDRLRRQRLMRRAAPIAAAAVLFAAGWGGHAAWQGAGPPAPHPLVEAALDAKAALELRHAMTSQEKSTVLDSQEISAALGIDLPPLPADWTLRDVQIVATPDRPGLALTVDAPEFGRILLMAVARPPNDRDDPPTSFDYQGRTVALFERDRSAFVLIDESGHPEQLAMGVGQLFAHSN</sequence>
<keyword evidence="1" id="KW-1133">Transmembrane helix</keyword>
<dbReference type="EMBL" id="RDRB01000001">
    <property type="protein sequence ID" value="ROU04368.1"/>
    <property type="molecule type" value="Genomic_DNA"/>
</dbReference>
<keyword evidence="3" id="KW-1185">Reference proteome</keyword>
<protein>
    <recommendedName>
        <fullName evidence="4">Anti-sigma factor</fullName>
    </recommendedName>
</protein>
<keyword evidence="1" id="KW-0472">Membrane</keyword>
<gene>
    <name evidence="2" type="ORF">EAT49_02985</name>
</gene>
<dbReference type="Proteomes" id="UP000268016">
    <property type="component" value="Unassembled WGS sequence"/>
</dbReference>
<evidence type="ECO:0000313" key="3">
    <source>
        <dbReference type="Proteomes" id="UP000268016"/>
    </source>
</evidence>
<evidence type="ECO:0000313" key="2">
    <source>
        <dbReference type="EMBL" id="ROU04368.1"/>
    </source>
</evidence>
<reference evidence="2 3" key="1">
    <citation type="submission" date="2018-10" db="EMBL/GenBank/DDBJ databases">
        <title>Histidinibacterium lentulum gen. nov., sp. nov., a marine bacterium from the culture broth of Picochlorum sp. 122.</title>
        <authorList>
            <person name="Wang G."/>
        </authorList>
    </citation>
    <scope>NUCLEOTIDE SEQUENCE [LARGE SCALE GENOMIC DNA]</scope>
    <source>
        <strain evidence="2 3">B17</strain>
    </source>
</reference>
<dbReference type="RefSeq" id="WP_123640774.1">
    <property type="nucleotide sequence ID" value="NZ_ML119081.1"/>
</dbReference>
<accession>A0A3N2RAC1</accession>